<reference evidence="1" key="2">
    <citation type="submission" date="2023-05" db="EMBL/GenBank/DDBJ databases">
        <authorList>
            <consortium name="Lawrence Berkeley National Laboratory"/>
            <person name="Steindorff A."/>
            <person name="Hensen N."/>
            <person name="Bonometti L."/>
            <person name="Westerberg I."/>
            <person name="Brannstrom I.O."/>
            <person name="Guillou S."/>
            <person name="Cros-Aarteil S."/>
            <person name="Calhoun S."/>
            <person name="Haridas S."/>
            <person name="Kuo A."/>
            <person name="Mondo S."/>
            <person name="Pangilinan J."/>
            <person name="Riley R."/>
            <person name="Labutti K."/>
            <person name="Andreopoulos B."/>
            <person name="Lipzen A."/>
            <person name="Chen C."/>
            <person name="Yanf M."/>
            <person name="Daum C."/>
            <person name="Ng V."/>
            <person name="Clum A."/>
            <person name="Ohm R."/>
            <person name="Martin F."/>
            <person name="Silar P."/>
            <person name="Natvig D."/>
            <person name="Lalanne C."/>
            <person name="Gautier V."/>
            <person name="Ament-Velasquez S.L."/>
            <person name="Kruys A."/>
            <person name="Hutchinson M.I."/>
            <person name="Powell A.J."/>
            <person name="Barry K."/>
            <person name="Miller A.N."/>
            <person name="Grigoriev I.V."/>
            <person name="Debuchy R."/>
            <person name="Gladieux P."/>
            <person name="Thoren M.H."/>
            <person name="Johannesson H."/>
        </authorList>
    </citation>
    <scope>NUCLEOTIDE SEQUENCE</scope>
    <source>
        <strain evidence="1">PSN243</strain>
    </source>
</reference>
<evidence type="ECO:0000313" key="2">
    <source>
        <dbReference type="Proteomes" id="UP001321760"/>
    </source>
</evidence>
<organism evidence="1 2">
    <name type="scientific">Podospora aff. communis PSN243</name>
    <dbReference type="NCBI Taxonomy" id="3040156"/>
    <lineage>
        <taxon>Eukaryota</taxon>
        <taxon>Fungi</taxon>
        <taxon>Dikarya</taxon>
        <taxon>Ascomycota</taxon>
        <taxon>Pezizomycotina</taxon>
        <taxon>Sordariomycetes</taxon>
        <taxon>Sordariomycetidae</taxon>
        <taxon>Sordariales</taxon>
        <taxon>Podosporaceae</taxon>
        <taxon>Podospora</taxon>
    </lineage>
</organism>
<sequence>MRAAVPFLPTAKALTSQCTSLPTGPISSPPSPLLCPISAPSSGHGCFFGPSKTAGVDVFQAQKTRRVSFLSGIQALSRQPAVERPCLVLVGVGCLRGRHWSKAVSPASGPVQLRACVRPRNPMLYAGQQQRLWLRQPLPRLFSGLSHCCPPGLARSVFPSVFSLLSLFCVAGGPRWFHCPLITALAIQPRVLSPGVFDIALALVSTLHLRSERDSTRENGVAQPCHALGKAILSTPMAIAGCGLPLFEDPFQTGDRPLADLPL</sequence>
<dbReference type="Proteomes" id="UP001321760">
    <property type="component" value="Unassembled WGS sequence"/>
</dbReference>
<accession>A0AAV9GZH2</accession>
<dbReference type="AlphaFoldDB" id="A0AAV9GZH2"/>
<protein>
    <submittedName>
        <fullName evidence="1">Uncharacterized protein</fullName>
    </submittedName>
</protein>
<evidence type="ECO:0000313" key="1">
    <source>
        <dbReference type="EMBL" id="KAK4453647.1"/>
    </source>
</evidence>
<comment type="caution">
    <text evidence="1">The sequence shown here is derived from an EMBL/GenBank/DDBJ whole genome shotgun (WGS) entry which is preliminary data.</text>
</comment>
<dbReference type="EMBL" id="MU865919">
    <property type="protein sequence ID" value="KAK4453647.1"/>
    <property type="molecule type" value="Genomic_DNA"/>
</dbReference>
<name>A0AAV9GZH2_9PEZI</name>
<gene>
    <name evidence="1" type="ORF">QBC34DRAFT_190084</name>
</gene>
<keyword evidence="2" id="KW-1185">Reference proteome</keyword>
<proteinExistence type="predicted"/>
<reference evidence="1" key="1">
    <citation type="journal article" date="2023" name="Mol. Phylogenet. Evol.">
        <title>Genome-scale phylogeny and comparative genomics of the fungal order Sordariales.</title>
        <authorList>
            <person name="Hensen N."/>
            <person name="Bonometti L."/>
            <person name="Westerberg I."/>
            <person name="Brannstrom I.O."/>
            <person name="Guillou S."/>
            <person name="Cros-Aarteil S."/>
            <person name="Calhoun S."/>
            <person name="Haridas S."/>
            <person name="Kuo A."/>
            <person name="Mondo S."/>
            <person name="Pangilinan J."/>
            <person name="Riley R."/>
            <person name="LaButti K."/>
            <person name="Andreopoulos B."/>
            <person name="Lipzen A."/>
            <person name="Chen C."/>
            <person name="Yan M."/>
            <person name="Daum C."/>
            <person name="Ng V."/>
            <person name="Clum A."/>
            <person name="Steindorff A."/>
            <person name="Ohm R.A."/>
            <person name="Martin F."/>
            <person name="Silar P."/>
            <person name="Natvig D.O."/>
            <person name="Lalanne C."/>
            <person name="Gautier V."/>
            <person name="Ament-Velasquez S.L."/>
            <person name="Kruys A."/>
            <person name="Hutchinson M.I."/>
            <person name="Powell A.J."/>
            <person name="Barry K."/>
            <person name="Miller A.N."/>
            <person name="Grigoriev I.V."/>
            <person name="Debuchy R."/>
            <person name="Gladieux P."/>
            <person name="Hiltunen Thoren M."/>
            <person name="Johannesson H."/>
        </authorList>
    </citation>
    <scope>NUCLEOTIDE SEQUENCE</scope>
    <source>
        <strain evidence="1">PSN243</strain>
    </source>
</reference>